<dbReference type="InterPro" id="IPR016186">
    <property type="entry name" value="C-type_lectin-like/link_sf"/>
</dbReference>
<evidence type="ECO:0000256" key="1">
    <source>
        <dbReference type="ARBA" id="ARBA00022734"/>
    </source>
</evidence>
<dbReference type="Ensembl" id="ENSMODT00000021536.3">
    <property type="protein sequence ID" value="ENSMODP00000021163.3"/>
    <property type="gene ID" value="ENSMODG00000016965.3"/>
</dbReference>
<evidence type="ECO:0000256" key="4">
    <source>
        <dbReference type="SAM" id="Phobius"/>
    </source>
</evidence>
<evidence type="ECO:0000313" key="7">
    <source>
        <dbReference type="Proteomes" id="UP000002280"/>
    </source>
</evidence>
<dbReference type="OMA" id="WNDEACY"/>
<keyword evidence="1" id="KW-0430">Lectin</keyword>
<dbReference type="SMART" id="SM00034">
    <property type="entry name" value="CLECT"/>
    <property type="match status" value="1"/>
</dbReference>
<dbReference type="KEGG" id="mdo:103099136"/>
<dbReference type="InterPro" id="IPR018378">
    <property type="entry name" value="C-type_lectin_CS"/>
</dbReference>
<keyword evidence="4" id="KW-0472">Membrane</keyword>
<dbReference type="GeneID" id="103099136"/>
<dbReference type="eggNOG" id="KOG4297">
    <property type="taxonomic scope" value="Eukaryota"/>
</dbReference>
<dbReference type="Gene3D" id="3.10.100.10">
    <property type="entry name" value="Mannose-Binding Protein A, subunit A"/>
    <property type="match status" value="1"/>
</dbReference>
<dbReference type="InterPro" id="IPR001304">
    <property type="entry name" value="C-type_lectin-like"/>
</dbReference>
<feature type="domain" description="C-type lectin" evidence="5">
    <location>
        <begin position="87"/>
        <end position="204"/>
    </location>
</feature>
<dbReference type="GO" id="GO:0006955">
    <property type="term" value="P:immune response"/>
    <property type="evidence" value="ECO:0000318"/>
    <property type="project" value="GO_Central"/>
</dbReference>
<dbReference type="HOGENOM" id="CLU_049894_10_1_1"/>
<keyword evidence="3" id="KW-0175">Coiled coil</keyword>
<name>F6V4U5_MONDO</name>
<keyword evidence="2" id="KW-1015">Disulfide bond</keyword>
<proteinExistence type="predicted"/>
<dbReference type="PROSITE" id="PS50041">
    <property type="entry name" value="C_TYPE_LECTIN_2"/>
    <property type="match status" value="1"/>
</dbReference>
<feature type="transmembrane region" description="Helical" evidence="4">
    <location>
        <begin position="28"/>
        <end position="52"/>
    </location>
</feature>
<dbReference type="SUPFAM" id="SSF56436">
    <property type="entry name" value="C-type lectin-like"/>
    <property type="match status" value="1"/>
</dbReference>
<sequence length="214" mass="24608">MDRGRINENVIPRNMLPKTNKAFRNLRILQVALTLLVLVLAAALKVVIILYFQGKNDQLESAKISNEALKRQNKILMQRISESAAVYNGSLYHFSCGRMSWKDAEEYCVSRGSHLTSVTSEKEQEFIYKKGNGTIFWIGLDKQKSSNWMWTDGTPFDESPNKMFWSPGEPNNENNIEQCVNFRTVGLKFWNDEACYKHFKFICKRDCGSSGLCK</sequence>
<dbReference type="GO" id="GO:0009897">
    <property type="term" value="C:external side of plasma membrane"/>
    <property type="evidence" value="ECO:0000318"/>
    <property type="project" value="GO_Central"/>
</dbReference>
<organism evidence="6 7">
    <name type="scientific">Monodelphis domestica</name>
    <name type="common">Gray short-tailed opossum</name>
    <dbReference type="NCBI Taxonomy" id="13616"/>
    <lineage>
        <taxon>Eukaryota</taxon>
        <taxon>Metazoa</taxon>
        <taxon>Chordata</taxon>
        <taxon>Craniata</taxon>
        <taxon>Vertebrata</taxon>
        <taxon>Euteleostomi</taxon>
        <taxon>Mammalia</taxon>
        <taxon>Metatheria</taxon>
        <taxon>Didelphimorphia</taxon>
        <taxon>Didelphidae</taxon>
        <taxon>Monodelphis</taxon>
    </lineage>
</organism>
<reference evidence="6 7" key="1">
    <citation type="journal article" date="2007" name="Nature">
        <title>Genome of the marsupial Monodelphis domestica reveals innovation in non-coding sequences.</title>
        <authorList>
            <person name="Mikkelsen T.S."/>
            <person name="Wakefield M.J."/>
            <person name="Aken B."/>
            <person name="Amemiya C.T."/>
            <person name="Chang J.L."/>
            <person name="Duke S."/>
            <person name="Garber M."/>
            <person name="Gentles A.J."/>
            <person name="Goodstadt L."/>
            <person name="Heger A."/>
            <person name="Jurka J."/>
            <person name="Kamal M."/>
            <person name="Mauceli E."/>
            <person name="Searle S.M."/>
            <person name="Sharpe T."/>
            <person name="Baker M.L."/>
            <person name="Batzer M.A."/>
            <person name="Benos P.V."/>
            <person name="Belov K."/>
            <person name="Clamp M."/>
            <person name="Cook A."/>
            <person name="Cuff J."/>
            <person name="Das R."/>
            <person name="Davidow L."/>
            <person name="Deakin J.E."/>
            <person name="Fazzari M.J."/>
            <person name="Glass J.L."/>
            <person name="Grabherr M."/>
            <person name="Greally J.M."/>
            <person name="Gu W."/>
            <person name="Hore T.A."/>
            <person name="Huttley G.A."/>
            <person name="Kleber M."/>
            <person name="Jirtle R.L."/>
            <person name="Koina E."/>
            <person name="Lee J.T."/>
            <person name="Mahony S."/>
            <person name="Marra M.A."/>
            <person name="Miller R.D."/>
            <person name="Nicholls R.D."/>
            <person name="Oda M."/>
            <person name="Papenfuss A.T."/>
            <person name="Parra Z.E."/>
            <person name="Pollock D.D."/>
            <person name="Ray D.A."/>
            <person name="Schein J.E."/>
            <person name="Speed T.P."/>
            <person name="Thompson K."/>
            <person name="VandeBerg J.L."/>
            <person name="Wade C.M."/>
            <person name="Walker J.A."/>
            <person name="Waters P.D."/>
            <person name="Webber C."/>
            <person name="Weidman J.R."/>
            <person name="Xie X."/>
            <person name="Zody M.C."/>
            <person name="Baldwin J."/>
            <person name="Abdouelleil A."/>
            <person name="Abdulkadir J."/>
            <person name="Abebe A."/>
            <person name="Abera B."/>
            <person name="Abreu J."/>
            <person name="Acer S.C."/>
            <person name="Aftuck L."/>
            <person name="Alexander A."/>
            <person name="An P."/>
            <person name="Anderson E."/>
            <person name="Anderson S."/>
            <person name="Arachi H."/>
            <person name="Azer M."/>
            <person name="Bachantsang P."/>
            <person name="Barry A."/>
            <person name="Bayul T."/>
            <person name="Berlin A."/>
            <person name="Bessette D."/>
            <person name="Bloom T."/>
            <person name="Bloom T."/>
            <person name="Boguslavskiy L."/>
            <person name="Bonnet C."/>
            <person name="Boukhgalter B."/>
            <person name="Bourzgui I."/>
            <person name="Brown A."/>
            <person name="Cahill P."/>
            <person name="Channer S."/>
            <person name="Cheshatsang Y."/>
            <person name="Chuda L."/>
            <person name="Citroen M."/>
            <person name="Collymore A."/>
            <person name="Cooke P."/>
            <person name="Costello M."/>
            <person name="D'Aco K."/>
            <person name="Daza R."/>
            <person name="De Haan G."/>
            <person name="DeGray S."/>
            <person name="DeMaso C."/>
            <person name="Dhargay N."/>
            <person name="Dooley K."/>
            <person name="Dooley E."/>
            <person name="Doricent M."/>
            <person name="Dorje P."/>
            <person name="Dorjee K."/>
            <person name="Dupes A."/>
            <person name="Elong R."/>
            <person name="Falk J."/>
            <person name="Farina A."/>
            <person name="Faro S."/>
            <person name="Ferguson D."/>
            <person name="Fisher S."/>
            <person name="Foley C.D."/>
            <person name="Franke A."/>
            <person name="Friedrich D."/>
            <person name="Gadbois L."/>
            <person name="Gearin G."/>
            <person name="Gearin C.R."/>
            <person name="Giannoukos G."/>
            <person name="Goode T."/>
            <person name="Graham J."/>
            <person name="Grandbois E."/>
            <person name="Grewal S."/>
            <person name="Gyaltsen K."/>
            <person name="Hafez N."/>
            <person name="Hagos B."/>
            <person name="Hall J."/>
            <person name="Henson C."/>
            <person name="Hollinger A."/>
            <person name="Honan T."/>
            <person name="Huard M.D."/>
            <person name="Hughes L."/>
            <person name="Hurhula B."/>
            <person name="Husby M.E."/>
            <person name="Kamat A."/>
            <person name="Kanga B."/>
            <person name="Kashin S."/>
            <person name="Khazanovich D."/>
            <person name="Kisner P."/>
            <person name="Lance K."/>
            <person name="Lara M."/>
            <person name="Lee W."/>
            <person name="Lennon N."/>
            <person name="Letendre F."/>
            <person name="LeVine R."/>
            <person name="Lipovsky A."/>
            <person name="Liu X."/>
            <person name="Liu J."/>
            <person name="Liu S."/>
            <person name="Lokyitsang T."/>
            <person name="Lokyitsang Y."/>
            <person name="Lubonja R."/>
            <person name="Lui A."/>
            <person name="MacDonald P."/>
            <person name="Magnisalis V."/>
            <person name="Maru K."/>
            <person name="Matthews C."/>
            <person name="McCusker W."/>
            <person name="McDonough S."/>
            <person name="Mehta T."/>
            <person name="Meldrim J."/>
            <person name="Meneus L."/>
            <person name="Mihai O."/>
            <person name="Mihalev A."/>
            <person name="Mihova T."/>
            <person name="Mittelman R."/>
            <person name="Mlenga V."/>
            <person name="Montmayeur A."/>
            <person name="Mulrain L."/>
            <person name="Navidi A."/>
            <person name="Naylor J."/>
            <person name="Negash T."/>
            <person name="Nguyen T."/>
            <person name="Nguyen N."/>
            <person name="Nicol R."/>
            <person name="Norbu C."/>
            <person name="Norbu N."/>
            <person name="Novod N."/>
            <person name="O'Neill B."/>
            <person name="Osman S."/>
            <person name="Markiewicz E."/>
            <person name="Oyono O.L."/>
            <person name="Patti C."/>
            <person name="Phunkhang P."/>
            <person name="Pierre F."/>
            <person name="Priest M."/>
            <person name="Raghuraman S."/>
            <person name="Rege F."/>
            <person name="Reyes R."/>
            <person name="Rise C."/>
            <person name="Rogov P."/>
            <person name="Ross K."/>
            <person name="Ryan E."/>
            <person name="Settipalli S."/>
            <person name="Shea T."/>
            <person name="Sherpa N."/>
            <person name="Shi L."/>
            <person name="Shih D."/>
            <person name="Sparrow T."/>
            <person name="Spaulding J."/>
            <person name="Stalker J."/>
            <person name="Stange-Thomann N."/>
            <person name="Stavropoulos S."/>
            <person name="Stone C."/>
            <person name="Strader C."/>
            <person name="Tesfaye S."/>
            <person name="Thomson T."/>
            <person name="Thoulutsang Y."/>
            <person name="Thoulutsang D."/>
            <person name="Topham K."/>
            <person name="Topping I."/>
            <person name="Tsamla T."/>
            <person name="Vassiliev H."/>
            <person name="Vo A."/>
            <person name="Wangchuk T."/>
            <person name="Wangdi T."/>
            <person name="Weiand M."/>
            <person name="Wilkinson J."/>
            <person name="Wilson A."/>
            <person name="Yadav S."/>
            <person name="Young G."/>
            <person name="Yu Q."/>
            <person name="Zembek L."/>
            <person name="Zhong D."/>
            <person name="Zimmer A."/>
            <person name="Zwirko Z."/>
            <person name="Jaffe D.B."/>
            <person name="Alvarez P."/>
            <person name="Brockman W."/>
            <person name="Butler J."/>
            <person name="Chin C."/>
            <person name="Gnerre S."/>
            <person name="MacCallum I."/>
            <person name="Graves J.A."/>
            <person name="Ponting C.P."/>
            <person name="Breen M."/>
            <person name="Samollow P.B."/>
            <person name="Lander E.S."/>
            <person name="Lindblad-Toh K."/>
        </authorList>
    </citation>
    <scope>NUCLEOTIDE SEQUENCE [LARGE SCALE GENOMIC DNA]</scope>
</reference>
<keyword evidence="7" id="KW-1185">Reference proteome</keyword>
<dbReference type="PROSITE" id="PS00615">
    <property type="entry name" value="C_TYPE_LECTIN_1"/>
    <property type="match status" value="1"/>
</dbReference>
<evidence type="ECO:0000313" key="6">
    <source>
        <dbReference type="Ensembl" id="ENSMODP00000021163.3"/>
    </source>
</evidence>
<keyword evidence="4" id="KW-1133">Transmembrane helix</keyword>
<feature type="coiled-coil region" evidence="3">
    <location>
        <begin position="52"/>
        <end position="79"/>
    </location>
</feature>
<evidence type="ECO:0000256" key="2">
    <source>
        <dbReference type="ARBA" id="ARBA00023157"/>
    </source>
</evidence>
<dbReference type="InterPro" id="IPR016187">
    <property type="entry name" value="CTDL_fold"/>
</dbReference>
<evidence type="ECO:0000256" key="3">
    <source>
        <dbReference type="SAM" id="Coils"/>
    </source>
</evidence>
<dbReference type="InterPro" id="IPR050111">
    <property type="entry name" value="C-type_lectin/snaclec_domain"/>
</dbReference>
<keyword evidence="4" id="KW-0812">Transmembrane</keyword>
<dbReference type="GeneTree" id="ENSGT00940000161863"/>
<accession>F6V4U5</accession>
<dbReference type="InParanoid" id="F6V4U5"/>
<dbReference type="AlphaFoldDB" id="F6V4U5"/>
<evidence type="ECO:0000259" key="5">
    <source>
        <dbReference type="PROSITE" id="PS50041"/>
    </source>
</evidence>
<dbReference type="Proteomes" id="UP000002280">
    <property type="component" value="Chromosome 1"/>
</dbReference>
<dbReference type="GO" id="GO:0030246">
    <property type="term" value="F:carbohydrate binding"/>
    <property type="evidence" value="ECO:0000318"/>
    <property type="project" value="GO_Central"/>
</dbReference>
<protein>
    <submittedName>
        <fullName evidence="6">C-type lectin domain family 4 member K-like</fullName>
    </submittedName>
</protein>
<dbReference type="GO" id="GO:0038187">
    <property type="term" value="F:pattern recognition receptor activity"/>
    <property type="evidence" value="ECO:0000318"/>
    <property type="project" value="GO_Central"/>
</dbReference>
<reference evidence="6" key="3">
    <citation type="submission" date="2025-09" db="UniProtKB">
        <authorList>
            <consortium name="Ensembl"/>
        </authorList>
    </citation>
    <scope>IDENTIFICATION</scope>
</reference>
<dbReference type="OrthoDB" id="9450319at2759"/>
<dbReference type="PANTHER" id="PTHR22803">
    <property type="entry name" value="MANNOSE, PHOSPHOLIPASE, LECTIN RECEPTOR RELATED"/>
    <property type="match status" value="1"/>
</dbReference>
<dbReference type="Bgee" id="ENSMODG00000016965">
    <property type="expression patterns" value="Expressed in blood and 13 other cell types or tissues"/>
</dbReference>
<dbReference type="Pfam" id="PF00059">
    <property type="entry name" value="Lectin_C"/>
    <property type="match status" value="1"/>
</dbReference>
<reference evidence="6" key="2">
    <citation type="submission" date="2025-08" db="UniProtKB">
        <authorList>
            <consortium name="Ensembl"/>
        </authorList>
    </citation>
    <scope>IDENTIFICATION</scope>
</reference>